<protein>
    <submittedName>
        <fullName evidence="3">MFS transporter</fullName>
    </submittedName>
</protein>
<feature type="transmembrane region" description="Helical" evidence="2">
    <location>
        <begin position="351"/>
        <end position="373"/>
    </location>
</feature>
<feature type="transmembrane region" description="Helical" evidence="2">
    <location>
        <begin position="43"/>
        <end position="62"/>
    </location>
</feature>
<organism evidence="3 4">
    <name type="scientific">Tropicimonas aquimaris</name>
    <dbReference type="NCBI Taxonomy" id="914152"/>
    <lineage>
        <taxon>Bacteria</taxon>
        <taxon>Pseudomonadati</taxon>
        <taxon>Pseudomonadota</taxon>
        <taxon>Alphaproteobacteria</taxon>
        <taxon>Rhodobacterales</taxon>
        <taxon>Roseobacteraceae</taxon>
        <taxon>Tropicimonas</taxon>
    </lineage>
</organism>
<keyword evidence="2" id="KW-1133">Transmembrane helix</keyword>
<feature type="transmembrane region" description="Helical" evidence="2">
    <location>
        <begin position="393"/>
        <end position="414"/>
    </location>
</feature>
<gene>
    <name evidence="3" type="ORF">ACFQ2S_05535</name>
</gene>
<feature type="transmembrane region" description="Helical" evidence="2">
    <location>
        <begin position="184"/>
        <end position="203"/>
    </location>
</feature>
<dbReference type="InterPro" id="IPR039672">
    <property type="entry name" value="MFS_2"/>
</dbReference>
<feature type="transmembrane region" description="Helical" evidence="2">
    <location>
        <begin position="312"/>
        <end position="339"/>
    </location>
</feature>
<accession>A0ABW3IMF7</accession>
<evidence type="ECO:0000256" key="1">
    <source>
        <dbReference type="ARBA" id="ARBA00009617"/>
    </source>
</evidence>
<dbReference type="PANTHER" id="PTHR11328:SF24">
    <property type="entry name" value="MAJOR FACILITATOR SUPERFAMILY (MFS) PROFILE DOMAIN-CONTAINING PROTEIN"/>
    <property type="match status" value="1"/>
</dbReference>
<dbReference type="EMBL" id="JBHTJT010000007">
    <property type="protein sequence ID" value="MFD0979110.1"/>
    <property type="molecule type" value="Genomic_DNA"/>
</dbReference>
<evidence type="ECO:0000313" key="3">
    <source>
        <dbReference type="EMBL" id="MFD0979110.1"/>
    </source>
</evidence>
<feature type="transmembrane region" description="Helical" evidence="2">
    <location>
        <begin position="21"/>
        <end position="37"/>
    </location>
</feature>
<feature type="transmembrane region" description="Helical" evidence="2">
    <location>
        <begin position="224"/>
        <end position="248"/>
    </location>
</feature>
<comment type="caution">
    <text evidence="3">The sequence shown here is derived from an EMBL/GenBank/DDBJ whole genome shotgun (WGS) entry which is preliminary data.</text>
</comment>
<evidence type="ECO:0000256" key="2">
    <source>
        <dbReference type="SAM" id="Phobius"/>
    </source>
</evidence>
<dbReference type="InterPro" id="IPR036259">
    <property type="entry name" value="MFS_trans_sf"/>
</dbReference>
<dbReference type="Proteomes" id="UP001597108">
    <property type="component" value="Unassembled WGS sequence"/>
</dbReference>
<keyword evidence="2" id="KW-0812">Transmembrane</keyword>
<keyword evidence="4" id="KW-1185">Reference proteome</keyword>
<feature type="transmembrane region" description="Helical" evidence="2">
    <location>
        <begin position="151"/>
        <end position="172"/>
    </location>
</feature>
<dbReference type="PANTHER" id="PTHR11328">
    <property type="entry name" value="MAJOR FACILITATOR SUPERFAMILY DOMAIN-CONTAINING PROTEIN"/>
    <property type="match status" value="1"/>
</dbReference>
<dbReference type="Gene3D" id="1.20.1250.20">
    <property type="entry name" value="MFS general substrate transporter like domains"/>
    <property type="match status" value="2"/>
</dbReference>
<feature type="transmembrane region" description="Helical" evidence="2">
    <location>
        <begin position="108"/>
        <end position="131"/>
    </location>
</feature>
<proteinExistence type="inferred from homology"/>
<dbReference type="SUPFAM" id="SSF103473">
    <property type="entry name" value="MFS general substrate transporter"/>
    <property type="match status" value="1"/>
</dbReference>
<feature type="transmembrane region" description="Helical" evidence="2">
    <location>
        <begin position="82"/>
        <end position="102"/>
    </location>
</feature>
<dbReference type="RefSeq" id="WP_386073380.1">
    <property type="nucleotide sequence ID" value="NZ_JBHTJT010000007.1"/>
</dbReference>
<comment type="similarity">
    <text evidence="1">Belongs to the sodium:galactoside symporter (TC 2.A.2) family.</text>
</comment>
<name>A0ABW3IMF7_9RHOB</name>
<sequence length="421" mass="43449">MSAGVRSREAGAVSLYPRVSLYALMLAAAGIPLYIHLPRFASVQLDIGLATIGSLLLAIRLVDLVQDPAIGWAIDRWPRAQAAFAMTAAAGLAIGFPLLFALESGPGLAWQLPATLVLLFSAYSLGMILLYGRSATLAARPEPRELMTLAAWREAGMLAGVVLAALAPTLLAGQGGEAEGYRSFGLLLGAVACLVAALTLPMWRRPVRPGSALSLAGLRKAGATRLLALALVNSLPVAITSTLFLFFVEDRLQLPGLAGPFLILFFLCAGLSVPGWARLSNRIGARSVLLLAMPLAILGFVGAGFIGPGNAVAFAAICIASGAALGADMVVLPAMFSVALTRAGLNASAAFGIWSFAGKLGLALAAFLVLPALDLSGFAPGQENAPGAIRALTIAYAFVPCVLKLFAMALVLALPREEPTP</sequence>
<evidence type="ECO:0000313" key="4">
    <source>
        <dbReference type="Proteomes" id="UP001597108"/>
    </source>
</evidence>
<dbReference type="Pfam" id="PF13347">
    <property type="entry name" value="MFS_2"/>
    <property type="match status" value="1"/>
</dbReference>
<reference evidence="4" key="1">
    <citation type="journal article" date="2019" name="Int. J. Syst. Evol. Microbiol.">
        <title>The Global Catalogue of Microorganisms (GCM) 10K type strain sequencing project: providing services to taxonomists for standard genome sequencing and annotation.</title>
        <authorList>
            <consortium name="The Broad Institute Genomics Platform"/>
            <consortium name="The Broad Institute Genome Sequencing Center for Infectious Disease"/>
            <person name="Wu L."/>
            <person name="Ma J."/>
        </authorList>
    </citation>
    <scope>NUCLEOTIDE SEQUENCE [LARGE SCALE GENOMIC DNA]</scope>
    <source>
        <strain evidence="4">CCUG 60524</strain>
    </source>
</reference>
<keyword evidence="2" id="KW-0472">Membrane</keyword>
<feature type="transmembrane region" description="Helical" evidence="2">
    <location>
        <begin position="254"/>
        <end position="276"/>
    </location>
</feature>
<feature type="transmembrane region" description="Helical" evidence="2">
    <location>
        <begin position="288"/>
        <end position="306"/>
    </location>
</feature>